<dbReference type="OrthoDB" id="786357at2759"/>
<protein>
    <submittedName>
        <fullName evidence="5">Reverse transcriptase domain-containing protein</fullName>
    </submittedName>
</protein>
<evidence type="ECO:0000313" key="4">
    <source>
        <dbReference type="Proteomes" id="UP000275846"/>
    </source>
</evidence>
<evidence type="ECO:0000256" key="1">
    <source>
        <dbReference type="SAM" id="MobiDB-lite"/>
    </source>
</evidence>
<organism evidence="5">
    <name type="scientific">Schistocephalus solidus</name>
    <name type="common">Tapeworm</name>
    <dbReference type="NCBI Taxonomy" id="70667"/>
    <lineage>
        <taxon>Eukaryota</taxon>
        <taxon>Metazoa</taxon>
        <taxon>Spiralia</taxon>
        <taxon>Lophotrochozoa</taxon>
        <taxon>Platyhelminthes</taxon>
        <taxon>Cestoda</taxon>
        <taxon>Eucestoda</taxon>
        <taxon>Diphyllobothriidea</taxon>
        <taxon>Diphyllobothriidae</taxon>
        <taxon>Schistocephalus</taxon>
    </lineage>
</organism>
<dbReference type="PANTHER" id="PTHR47027">
    <property type="entry name" value="REVERSE TRANSCRIPTASE DOMAIN-CONTAINING PROTEIN"/>
    <property type="match status" value="1"/>
</dbReference>
<dbReference type="PROSITE" id="PS50878">
    <property type="entry name" value="RT_POL"/>
    <property type="match status" value="1"/>
</dbReference>
<dbReference type="Proteomes" id="UP000275846">
    <property type="component" value="Unassembled WGS sequence"/>
</dbReference>
<dbReference type="Pfam" id="PF00078">
    <property type="entry name" value="RVT_1"/>
    <property type="match status" value="1"/>
</dbReference>
<feature type="region of interest" description="Disordered" evidence="1">
    <location>
        <begin position="348"/>
        <end position="374"/>
    </location>
</feature>
<feature type="region of interest" description="Disordered" evidence="1">
    <location>
        <begin position="63"/>
        <end position="90"/>
    </location>
</feature>
<sequence length="505" mass="55263">MSPASSVRKYVFGDPATLFTTFTENLVPAGESVNRVSLSGADRELVESFPLLKDALGAKLSSSSTATSSTSASPASDNQRQHQQAREDNTVCSRGSLRAFAVSPAHAGLLRRVHTLFSGVPAAVAQRFAATSASSCLRVVCNERVKDVCEVYLLRALLKLTLVASFWPFSYSCLHTTPTTGVQDGCGCTCVLYEVTDFDAQRYARIFVMSPMTGTAAFSLRAGYQTTTSWSAAAVVPGISAHMHLRRVVRSPFPESVAISRPLPLLLSWQCRVSRLKLLHMLLLLLHDGAIDLRTHARSTLSTFTHIDVRSHKGPRHTQSCSLFVMMPIMIMVLAGAAARRARSRKANVASADTAEQPIRNPPATREVPGDANSPIHYLRGSDEEKCQEMRTHLYTTFVDLTKAFDTVNHDGMWKGMQKFGCPERFTNMVQQLHDGMMARVTANGMVSKAFAVTNGVNHGCVLAPSVFSLIFSAMLMKGYRDEQPGIPLALRTDGHLLHSRRMQD</sequence>
<dbReference type="AlphaFoldDB" id="A0A183TC91"/>
<reference evidence="5" key="1">
    <citation type="submission" date="2016-06" db="UniProtKB">
        <authorList>
            <consortium name="WormBaseParasite"/>
        </authorList>
    </citation>
    <scope>IDENTIFICATION</scope>
</reference>
<evidence type="ECO:0000313" key="3">
    <source>
        <dbReference type="EMBL" id="VDM00475.1"/>
    </source>
</evidence>
<feature type="compositionally biased region" description="Low complexity" evidence="1">
    <location>
        <begin position="63"/>
        <end position="76"/>
    </location>
</feature>
<evidence type="ECO:0000313" key="5">
    <source>
        <dbReference type="WBParaSite" id="SSLN_0001462701-mRNA-1"/>
    </source>
</evidence>
<proteinExistence type="predicted"/>
<reference evidence="3 4" key="2">
    <citation type="submission" date="2018-11" db="EMBL/GenBank/DDBJ databases">
        <authorList>
            <consortium name="Pathogen Informatics"/>
        </authorList>
    </citation>
    <scope>NUCLEOTIDE SEQUENCE [LARGE SCALE GENOMIC DNA]</scope>
    <source>
        <strain evidence="3 4">NST_G2</strain>
    </source>
</reference>
<dbReference type="InterPro" id="IPR000477">
    <property type="entry name" value="RT_dom"/>
</dbReference>
<dbReference type="WBParaSite" id="SSLN_0001462701-mRNA-1">
    <property type="protein sequence ID" value="SSLN_0001462701-mRNA-1"/>
    <property type="gene ID" value="SSLN_0001462701"/>
</dbReference>
<keyword evidence="4" id="KW-1185">Reference proteome</keyword>
<dbReference type="PANTHER" id="PTHR47027:SF26">
    <property type="entry name" value="REVERSE TRANSCRIPTASE DOMAIN-CONTAINING PROTEIN"/>
    <property type="match status" value="1"/>
</dbReference>
<accession>A0A183TC91</accession>
<name>A0A183TC91_SCHSO</name>
<gene>
    <name evidence="3" type="ORF">SSLN_LOCUS14089</name>
</gene>
<dbReference type="EMBL" id="UYSU01038643">
    <property type="protein sequence ID" value="VDM00475.1"/>
    <property type="molecule type" value="Genomic_DNA"/>
</dbReference>
<evidence type="ECO:0000259" key="2">
    <source>
        <dbReference type="PROSITE" id="PS50878"/>
    </source>
</evidence>
<feature type="domain" description="Reverse transcriptase" evidence="2">
    <location>
        <begin position="293"/>
        <end position="505"/>
    </location>
</feature>